<sequence length="263" mass="29939">MASNLLQCFFEEHPRYPLSDESRRKNDKIPVTPSSKHTELQDPPRLFIRYSVSNYVSRATTWLNSQRALPDARFQISTIVTPEPAPAELANEADVVRVSNDFLVNPVLRAINIKYNTNITVATEVMEDVFRLDLTFNINQDTGNKQTIVVIEFKRLGVIKPAQFHKHEYAQEDKAKETRRLRRLHLNTGLDWGTNAYWMTLHATAYSRATGCEYVALCNYDTLILLRFNDGLASVRLTEVSRGQMRLGLLGFLIAACDFAGIS</sequence>
<name>A0A6A7ASZ3_9PLEO</name>
<proteinExistence type="predicted"/>
<dbReference type="EMBL" id="MU006337">
    <property type="protein sequence ID" value="KAF2846192.1"/>
    <property type="molecule type" value="Genomic_DNA"/>
</dbReference>
<feature type="region of interest" description="Disordered" evidence="1">
    <location>
        <begin position="19"/>
        <end position="39"/>
    </location>
</feature>
<dbReference type="AlphaFoldDB" id="A0A6A7ASZ3"/>
<protein>
    <submittedName>
        <fullName evidence="2">Uncharacterized protein</fullName>
    </submittedName>
</protein>
<evidence type="ECO:0000313" key="2">
    <source>
        <dbReference type="EMBL" id="KAF2846192.1"/>
    </source>
</evidence>
<keyword evidence="3" id="KW-1185">Reference proteome</keyword>
<evidence type="ECO:0000256" key="1">
    <source>
        <dbReference type="SAM" id="MobiDB-lite"/>
    </source>
</evidence>
<reference evidence="2" key="1">
    <citation type="submission" date="2020-01" db="EMBL/GenBank/DDBJ databases">
        <authorList>
            <consortium name="DOE Joint Genome Institute"/>
            <person name="Haridas S."/>
            <person name="Albert R."/>
            <person name="Binder M."/>
            <person name="Bloem J."/>
            <person name="Labutti K."/>
            <person name="Salamov A."/>
            <person name="Andreopoulos B."/>
            <person name="Baker S.E."/>
            <person name="Barry K."/>
            <person name="Bills G."/>
            <person name="Bluhm B.H."/>
            <person name="Cannon C."/>
            <person name="Castanera R."/>
            <person name="Culley D.E."/>
            <person name="Daum C."/>
            <person name="Ezra D."/>
            <person name="Gonzalez J.B."/>
            <person name="Henrissat B."/>
            <person name="Kuo A."/>
            <person name="Liang C."/>
            <person name="Lipzen A."/>
            <person name="Lutzoni F."/>
            <person name="Magnuson J."/>
            <person name="Mondo S."/>
            <person name="Nolan M."/>
            <person name="Ohm R."/>
            <person name="Pangilinan J."/>
            <person name="Park H.-J."/>
            <person name="Ramirez L."/>
            <person name="Alfaro M."/>
            <person name="Sun H."/>
            <person name="Tritt A."/>
            <person name="Yoshinaga Y."/>
            <person name="Zwiers L.-H."/>
            <person name="Turgeon B.G."/>
            <person name="Goodwin S.B."/>
            <person name="Spatafora J.W."/>
            <person name="Crous P.W."/>
            <person name="Grigoriev I.V."/>
        </authorList>
    </citation>
    <scope>NUCLEOTIDE SEQUENCE</scope>
    <source>
        <strain evidence="2">IPT5</strain>
    </source>
</reference>
<dbReference type="OrthoDB" id="2896980at2759"/>
<dbReference type="Proteomes" id="UP000799423">
    <property type="component" value="Unassembled WGS sequence"/>
</dbReference>
<accession>A0A6A7ASZ3</accession>
<organism evidence="2 3">
    <name type="scientific">Plenodomus tracheiphilus IPT5</name>
    <dbReference type="NCBI Taxonomy" id="1408161"/>
    <lineage>
        <taxon>Eukaryota</taxon>
        <taxon>Fungi</taxon>
        <taxon>Dikarya</taxon>
        <taxon>Ascomycota</taxon>
        <taxon>Pezizomycotina</taxon>
        <taxon>Dothideomycetes</taxon>
        <taxon>Pleosporomycetidae</taxon>
        <taxon>Pleosporales</taxon>
        <taxon>Pleosporineae</taxon>
        <taxon>Leptosphaeriaceae</taxon>
        <taxon>Plenodomus</taxon>
    </lineage>
</organism>
<gene>
    <name evidence="2" type="ORF">T440DRAFT_542544</name>
</gene>
<feature type="compositionally biased region" description="Basic and acidic residues" evidence="1">
    <location>
        <begin position="19"/>
        <end position="28"/>
    </location>
</feature>
<evidence type="ECO:0000313" key="3">
    <source>
        <dbReference type="Proteomes" id="UP000799423"/>
    </source>
</evidence>